<gene>
    <name evidence="1" type="ORF">SAMN05660909_02173</name>
</gene>
<organism evidence="1 2">
    <name type="scientific">Chitinophaga terrae</name>
    <name type="common">ex Kim and Jung 2007</name>
    <dbReference type="NCBI Taxonomy" id="408074"/>
    <lineage>
        <taxon>Bacteria</taxon>
        <taxon>Pseudomonadati</taxon>
        <taxon>Bacteroidota</taxon>
        <taxon>Chitinophagia</taxon>
        <taxon>Chitinophagales</taxon>
        <taxon>Chitinophagaceae</taxon>
        <taxon>Chitinophaga</taxon>
    </lineage>
</organism>
<evidence type="ECO:0000313" key="2">
    <source>
        <dbReference type="Proteomes" id="UP000199656"/>
    </source>
</evidence>
<evidence type="ECO:0000313" key="1">
    <source>
        <dbReference type="EMBL" id="SEA49411.1"/>
    </source>
</evidence>
<proteinExistence type="predicted"/>
<dbReference type="Proteomes" id="UP000199656">
    <property type="component" value="Unassembled WGS sequence"/>
</dbReference>
<dbReference type="STRING" id="408074.SAMN05660909_02173"/>
<keyword evidence="2" id="KW-1185">Reference proteome</keyword>
<dbReference type="EMBL" id="FNRL01000008">
    <property type="protein sequence ID" value="SEA49411.1"/>
    <property type="molecule type" value="Genomic_DNA"/>
</dbReference>
<protein>
    <submittedName>
        <fullName evidence="1">Uncharacterized protein</fullName>
    </submittedName>
</protein>
<reference evidence="2" key="1">
    <citation type="submission" date="2016-10" db="EMBL/GenBank/DDBJ databases">
        <authorList>
            <person name="Varghese N."/>
            <person name="Submissions S."/>
        </authorList>
    </citation>
    <scope>NUCLEOTIDE SEQUENCE [LARGE SCALE GENOMIC DNA]</scope>
    <source>
        <strain evidence="2">DSM 23920</strain>
    </source>
</reference>
<dbReference type="AlphaFoldDB" id="A0A1H4BMQ1"/>
<name>A0A1H4BMQ1_9BACT</name>
<accession>A0A1H4BMQ1</accession>
<sequence length="89" mass="10324">MTINEYVSIIIKQIQMAKDDVEIEEVIQIAISNMTAKKINGFLVQRCMDKLKTAIEELMALTHKDDLRGRYQFALKIIQSKIVRQVIED</sequence>